<dbReference type="Gene3D" id="1.10.287.3510">
    <property type="match status" value="1"/>
</dbReference>
<keyword evidence="2 5" id="KW-0812">Transmembrane</keyword>
<dbReference type="eggNOG" id="COG1006">
    <property type="taxonomic scope" value="Bacteria"/>
</dbReference>
<evidence type="ECO:0000313" key="7">
    <source>
        <dbReference type="Proteomes" id="UP000000322"/>
    </source>
</evidence>
<keyword evidence="3 5" id="KW-1133">Transmembrane helix</keyword>
<feature type="transmembrane region" description="Helical" evidence="5">
    <location>
        <begin position="32"/>
        <end position="51"/>
    </location>
</feature>
<dbReference type="KEGG" id="ske:Sked_01570"/>
<dbReference type="STRING" id="446469.Sked_01570"/>
<evidence type="ECO:0000256" key="4">
    <source>
        <dbReference type="ARBA" id="ARBA00023136"/>
    </source>
</evidence>
<evidence type="ECO:0000256" key="1">
    <source>
        <dbReference type="ARBA" id="ARBA00004141"/>
    </source>
</evidence>
<dbReference type="EMBL" id="CP001819">
    <property type="protein sequence ID" value="ACZ20129.1"/>
    <property type="molecule type" value="Genomic_DNA"/>
</dbReference>
<dbReference type="Proteomes" id="UP000000322">
    <property type="component" value="Chromosome"/>
</dbReference>
<keyword evidence="7" id="KW-1185">Reference proteome</keyword>
<protein>
    <recommendedName>
        <fullName evidence="8">Multisubunit Na+/H+ antiporter, MnhC subunit</fullName>
    </recommendedName>
</protein>
<evidence type="ECO:0008006" key="8">
    <source>
        <dbReference type="Google" id="ProtNLM"/>
    </source>
</evidence>
<gene>
    <name evidence="6" type="ordered locus">Sked_01570</name>
</gene>
<accession>D1BIT7</accession>
<sequence>MTGPELFLALGAVVTLLGAVRLLTTPDSMRRVVALNVTGAGTLLILVALSATGPGEPDPVLQALALTGIVITISVTGLALVLVRRIEDGDDDD</sequence>
<dbReference type="HOGENOM" id="CLU_082058_4_0_11"/>
<proteinExistence type="predicted"/>
<evidence type="ECO:0000256" key="2">
    <source>
        <dbReference type="ARBA" id="ARBA00022692"/>
    </source>
</evidence>
<feature type="transmembrane region" description="Helical" evidence="5">
    <location>
        <begin position="63"/>
        <end position="83"/>
    </location>
</feature>
<dbReference type="AlphaFoldDB" id="D1BIT7"/>
<keyword evidence="4 5" id="KW-0472">Membrane</keyword>
<organism evidence="6 7">
    <name type="scientific">Sanguibacter keddieii (strain ATCC 51767 / DSM 10542 / NCFB 3025 / ST-74)</name>
    <dbReference type="NCBI Taxonomy" id="446469"/>
    <lineage>
        <taxon>Bacteria</taxon>
        <taxon>Bacillati</taxon>
        <taxon>Actinomycetota</taxon>
        <taxon>Actinomycetes</taxon>
        <taxon>Micrococcales</taxon>
        <taxon>Sanguibacteraceae</taxon>
        <taxon>Sanguibacter</taxon>
    </lineage>
</organism>
<dbReference type="GO" id="GO:0016020">
    <property type="term" value="C:membrane"/>
    <property type="evidence" value="ECO:0007669"/>
    <property type="project" value="UniProtKB-SubCell"/>
</dbReference>
<comment type="subcellular location">
    <subcellularLocation>
        <location evidence="1">Membrane</location>
        <topology evidence="1">Multi-pass membrane protein</topology>
    </subcellularLocation>
</comment>
<reference evidence="6 7" key="1">
    <citation type="journal article" date="2009" name="Stand. Genomic Sci.">
        <title>Complete genome sequence of Sanguibacter keddieii type strain (ST-74).</title>
        <authorList>
            <person name="Ivanova N."/>
            <person name="Sikorski J."/>
            <person name="Sims D."/>
            <person name="Brettin T."/>
            <person name="Detter J.C."/>
            <person name="Han C."/>
            <person name="Lapidus A."/>
            <person name="Copeland A."/>
            <person name="Glavina Del Rio T."/>
            <person name="Nolan M."/>
            <person name="Chen F."/>
            <person name="Lucas S."/>
            <person name="Tice H."/>
            <person name="Cheng J.F."/>
            <person name="Bruce D."/>
            <person name="Goodwin L."/>
            <person name="Pitluck S."/>
            <person name="Pati A."/>
            <person name="Mavromatis K."/>
            <person name="Chen A."/>
            <person name="Palaniappan K."/>
            <person name="D'haeseleer P."/>
            <person name="Chain P."/>
            <person name="Bristow J."/>
            <person name="Eisen J.A."/>
            <person name="Markowitz V."/>
            <person name="Hugenholtz P."/>
            <person name="Goker M."/>
            <person name="Pukall R."/>
            <person name="Klenk H.P."/>
            <person name="Kyrpides N.C."/>
        </authorList>
    </citation>
    <scope>NUCLEOTIDE SEQUENCE [LARGE SCALE GENOMIC DNA]</scope>
    <source>
        <strain evidence="7">ATCC 51767 / DSM 10542 / NCFB 3025 / ST-74</strain>
    </source>
</reference>
<dbReference type="OrthoDB" id="1494613at2"/>
<dbReference type="InterPro" id="IPR039428">
    <property type="entry name" value="NUOK/Mnh_C1-like"/>
</dbReference>
<evidence type="ECO:0000256" key="3">
    <source>
        <dbReference type="ARBA" id="ARBA00022989"/>
    </source>
</evidence>
<evidence type="ECO:0000256" key="5">
    <source>
        <dbReference type="SAM" id="Phobius"/>
    </source>
</evidence>
<name>D1BIT7_SANKS</name>
<feature type="transmembrane region" description="Helical" evidence="5">
    <location>
        <begin position="6"/>
        <end position="23"/>
    </location>
</feature>
<dbReference type="RefSeq" id="WP_012865198.1">
    <property type="nucleotide sequence ID" value="NC_013521.1"/>
</dbReference>
<dbReference type="Pfam" id="PF00420">
    <property type="entry name" value="Oxidored_q2"/>
    <property type="match status" value="1"/>
</dbReference>
<evidence type="ECO:0000313" key="6">
    <source>
        <dbReference type="EMBL" id="ACZ20129.1"/>
    </source>
</evidence>